<keyword evidence="6" id="KW-1185">Reference proteome</keyword>
<dbReference type="PROSITE" id="PS01124">
    <property type="entry name" value="HTH_ARAC_FAMILY_2"/>
    <property type="match status" value="1"/>
</dbReference>
<dbReference type="AlphaFoldDB" id="A0A7G1KE47"/>
<dbReference type="Gene3D" id="1.10.10.60">
    <property type="entry name" value="Homeodomain-like"/>
    <property type="match status" value="1"/>
</dbReference>
<dbReference type="PANTHER" id="PTHR46796">
    <property type="entry name" value="HTH-TYPE TRANSCRIPTIONAL ACTIVATOR RHAS-RELATED"/>
    <property type="match status" value="1"/>
</dbReference>
<reference evidence="5 6" key="1">
    <citation type="submission" date="2020-08" db="EMBL/GenBank/DDBJ databases">
        <title>Genome Sequencing of Nocardia wallacei strain FMUON74 and assembly.</title>
        <authorList>
            <person name="Toyokawa M."/>
            <person name="Uesaka K."/>
        </authorList>
    </citation>
    <scope>NUCLEOTIDE SEQUENCE [LARGE SCALE GENOMIC DNA]</scope>
    <source>
        <strain evidence="5 6">FMUON74</strain>
    </source>
</reference>
<evidence type="ECO:0000259" key="4">
    <source>
        <dbReference type="PROSITE" id="PS01124"/>
    </source>
</evidence>
<dbReference type="SMART" id="SM00342">
    <property type="entry name" value="HTH_ARAC"/>
    <property type="match status" value="1"/>
</dbReference>
<dbReference type="KEGG" id="nwl:NWFMUON74_12840"/>
<dbReference type="InterPro" id="IPR050204">
    <property type="entry name" value="AraC_XylS_family_regulators"/>
</dbReference>
<organism evidence="5 6">
    <name type="scientific">Nocardia wallacei</name>
    <dbReference type="NCBI Taxonomy" id="480035"/>
    <lineage>
        <taxon>Bacteria</taxon>
        <taxon>Bacillati</taxon>
        <taxon>Actinomycetota</taxon>
        <taxon>Actinomycetes</taxon>
        <taxon>Mycobacteriales</taxon>
        <taxon>Nocardiaceae</taxon>
        <taxon>Nocardia</taxon>
    </lineage>
</organism>
<protein>
    <submittedName>
        <fullName evidence="5">AraC family transcriptional regulator</fullName>
    </submittedName>
</protein>
<dbReference type="EMBL" id="AP023396">
    <property type="protein sequence ID" value="BCK53512.1"/>
    <property type="molecule type" value="Genomic_DNA"/>
</dbReference>
<accession>A0A7G1KE47</accession>
<evidence type="ECO:0000313" key="5">
    <source>
        <dbReference type="EMBL" id="BCK53512.1"/>
    </source>
</evidence>
<dbReference type="GO" id="GO:0003700">
    <property type="term" value="F:DNA-binding transcription factor activity"/>
    <property type="evidence" value="ECO:0007669"/>
    <property type="project" value="InterPro"/>
</dbReference>
<dbReference type="GO" id="GO:0043565">
    <property type="term" value="F:sequence-specific DNA binding"/>
    <property type="evidence" value="ECO:0007669"/>
    <property type="project" value="InterPro"/>
</dbReference>
<dbReference type="RefSeq" id="WP_187687043.1">
    <property type="nucleotide sequence ID" value="NZ_AP023396.1"/>
</dbReference>
<evidence type="ECO:0000256" key="1">
    <source>
        <dbReference type="ARBA" id="ARBA00023015"/>
    </source>
</evidence>
<feature type="domain" description="HTH araC/xylS-type" evidence="4">
    <location>
        <begin position="154"/>
        <end position="274"/>
    </location>
</feature>
<keyword evidence="2" id="KW-0238">DNA-binding</keyword>
<gene>
    <name evidence="5" type="ORF">NWFMUON74_12840</name>
</gene>
<dbReference type="Pfam" id="PF12833">
    <property type="entry name" value="HTH_18"/>
    <property type="match status" value="1"/>
</dbReference>
<keyword evidence="3" id="KW-0804">Transcription</keyword>
<dbReference type="GeneID" id="80345884"/>
<name>A0A7G1KE47_9NOCA</name>
<dbReference type="InterPro" id="IPR018060">
    <property type="entry name" value="HTH_AraC"/>
</dbReference>
<evidence type="ECO:0000256" key="3">
    <source>
        <dbReference type="ARBA" id="ARBA00023163"/>
    </source>
</evidence>
<evidence type="ECO:0000256" key="2">
    <source>
        <dbReference type="ARBA" id="ARBA00023125"/>
    </source>
</evidence>
<sequence length="293" mass="31455">MSGVSEGAGGLPDPRLRAFVRGYEGYLLRGFEAGTHVGMPGTDLTVIITIDEPIDISVSPEPGQGPGSWEAIASGLTVRPCTIAHNGFQHGIQLSVTPLGARALLGAPVAELGSWVIDLGDLLGADARELRERVSATPDWGERFAILDEVLLRRAADTAIDAHLGRAWQLLTARGGRARVADVAGEIGWSRRYLANRFAAEFGITPKDAARLARFQASHRLLRSLAHDSAAPSAYRLHRSIGEVAATVGYYDQAHMAREWRELAGMPPSAWLAAEQFPFVQDSDTGALQDSQT</sequence>
<proteinExistence type="predicted"/>
<evidence type="ECO:0000313" key="6">
    <source>
        <dbReference type="Proteomes" id="UP000516173"/>
    </source>
</evidence>
<keyword evidence="1" id="KW-0805">Transcription regulation</keyword>
<dbReference type="PANTHER" id="PTHR46796:SF15">
    <property type="entry name" value="BLL1074 PROTEIN"/>
    <property type="match status" value="1"/>
</dbReference>
<dbReference type="Proteomes" id="UP000516173">
    <property type="component" value="Chromosome"/>
</dbReference>